<dbReference type="PANTHER" id="PTHR42855">
    <property type="entry name" value="ABC TRANSPORTER ATP-BINDING SUBUNIT"/>
    <property type="match status" value="1"/>
</dbReference>
<dbReference type="InterPro" id="IPR051309">
    <property type="entry name" value="ABCF_ATPase"/>
</dbReference>
<dbReference type="RefSeq" id="WP_078204923.1">
    <property type="nucleotide sequence ID" value="NZ_MUAJ01000012.1"/>
</dbReference>
<dbReference type="Proteomes" id="UP000190906">
    <property type="component" value="Unassembled WGS sequence"/>
</dbReference>
<evidence type="ECO:0000256" key="2">
    <source>
        <dbReference type="ARBA" id="ARBA00022840"/>
    </source>
</evidence>
<dbReference type="CDD" id="cd03221">
    <property type="entry name" value="ABCF_EF-3"/>
    <property type="match status" value="2"/>
</dbReference>
<dbReference type="GO" id="GO:0016887">
    <property type="term" value="F:ATP hydrolysis activity"/>
    <property type="evidence" value="ECO:0007669"/>
    <property type="project" value="InterPro"/>
</dbReference>
<comment type="caution">
    <text evidence="4">The sequence shown here is derived from an EMBL/GenBank/DDBJ whole genome shotgun (WGS) entry which is preliminary data.</text>
</comment>
<organism evidence="4 5">
    <name type="scientific">Bacillus cereus</name>
    <dbReference type="NCBI Taxonomy" id="1396"/>
    <lineage>
        <taxon>Bacteria</taxon>
        <taxon>Bacillati</taxon>
        <taxon>Bacillota</taxon>
        <taxon>Bacilli</taxon>
        <taxon>Bacillales</taxon>
        <taxon>Bacillaceae</taxon>
        <taxon>Bacillus</taxon>
        <taxon>Bacillus cereus group</taxon>
    </lineage>
</organism>
<evidence type="ECO:0000313" key="4">
    <source>
        <dbReference type="EMBL" id="OOR11886.1"/>
    </source>
</evidence>
<dbReference type="InterPro" id="IPR032781">
    <property type="entry name" value="ABC_tran_Xtn"/>
</dbReference>
<dbReference type="Pfam" id="PF12848">
    <property type="entry name" value="ABC_tran_Xtn"/>
    <property type="match status" value="1"/>
</dbReference>
<dbReference type="InterPro" id="IPR027417">
    <property type="entry name" value="P-loop_NTPase"/>
</dbReference>
<dbReference type="SUPFAM" id="SSF52540">
    <property type="entry name" value="P-loop containing nucleoside triphosphate hydrolases"/>
    <property type="match status" value="2"/>
</dbReference>
<dbReference type="FunFam" id="3.40.50.300:FF:000011">
    <property type="entry name" value="Putative ABC transporter ATP-binding component"/>
    <property type="match status" value="1"/>
</dbReference>
<dbReference type="PROSITE" id="PS00211">
    <property type="entry name" value="ABC_TRANSPORTER_1"/>
    <property type="match status" value="2"/>
</dbReference>
<dbReference type="PROSITE" id="PS50893">
    <property type="entry name" value="ABC_TRANSPORTER_2"/>
    <property type="match status" value="2"/>
</dbReference>
<keyword evidence="1" id="KW-0547">Nucleotide-binding</keyword>
<feature type="domain" description="ABC transporter" evidence="3">
    <location>
        <begin position="309"/>
        <end position="520"/>
    </location>
</feature>
<dbReference type="InterPro" id="IPR003439">
    <property type="entry name" value="ABC_transporter-like_ATP-bd"/>
</dbReference>
<accession>A0A1S9TPD9</accession>
<protein>
    <submittedName>
        <fullName evidence="4">ABC transporter ATP-binding protein</fullName>
    </submittedName>
</protein>
<evidence type="ECO:0000256" key="1">
    <source>
        <dbReference type="ARBA" id="ARBA00022741"/>
    </source>
</evidence>
<proteinExistence type="predicted"/>
<evidence type="ECO:0000259" key="3">
    <source>
        <dbReference type="PROSITE" id="PS50893"/>
    </source>
</evidence>
<keyword evidence="2 4" id="KW-0067">ATP-binding</keyword>
<dbReference type="GO" id="GO:0005524">
    <property type="term" value="F:ATP binding"/>
    <property type="evidence" value="ECO:0007669"/>
    <property type="project" value="UniProtKB-KW"/>
</dbReference>
<sequence>MSLLKVESLSHSFIDKALYENASFDLHKGEHMGIVGQNGAGKSTLMKILIEEIIPDKGDIKWQPNIQIGHLDQYAEIDGSYTISQYLKRAFHDLFEMEDRMNKLYEESAMTGDPDKLLKAAAYQEQLEARDFYSVDSTISKIAAGLGIDAIGMNRIIAELSGGQRAKVILAKLLLEEPNILLLDEPTNFLDKEHVEWLANYLMSFEGAFIVVSHDFDFLEKVTSCICDVEFGTVKKYYGKYSDFVRQKEHLRKEYIRQYDAQQKKIEKTEEYIRRNIAGVNSKIAQGRRKQLQRMERIAPSNFTHKPSIHFRELSISAQTVLTVNDLEVGYEFALLPKLNFSVVGGQKFVITGFNGVGKSTLLKTIVGNISSISGEFQFSEQIKIGYYEQNLNWENDSLTPLQVISEQFSKLNMKEIRHHLAACSVKDTHVSQELRTLSGGEQSKVKLCGLLLSPCNFLILDEPTNHLDAEAKESLQKALIQFKGSIILVSHEASFYHGWADSIFNIESGLIEESKKDDK</sequence>
<dbReference type="EMBL" id="MUAJ01000012">
    <property type="protein sequence ID" value="OOR11886.1"/>
    <property type="molecule type" value="Genomic_DNA"/>
</dbReference>
<dbReference type="InterPro" id="IPR003593">
    <property type="entry name" value="AAA+_ATPase"/>
</dbReference>
<dbReference type="SMART" id="SM00382">
    <property type="entry name" value="AAA"/>
    <property type="match status" value="2"/>
</dbReference>
<dbReference type="PANTHER" id="PTHR42855:SF2">
    <property type="entry name" value="DRUG RESISTANCE ABC TRANSPORTER,ATP-BINDING PROTEIN"/>
    <property type="match status" value="1"/>
</dbReference>
<name>A0A1S9TPD9_BACCE</name>
<gene>
    <name evidence="4" type="ORF">BW897_16025</name>
</gene>
<feature type="domain" description="ABC transporter" evidence="3">
    <location>
        <begin position="4"/>
        <end position="256"/>
    </location>
</feature>
<evidence type="ECO:0000313" key="5">
    <source>
        <dbReference type="Proteomes" id="UP000190906"/>
    </source>
</evidence>
<reference evidence="4 5" key="1">
    <citation type="submission" date="2017-01" db="EMBL/GenBank/DDBJ databases">
        <title>Bacillus cereus isolates.</title>
        <authorList>
            <person name="Beno S.M."/>
        </authorList>
    </citation>
    <scope>NUCLEOTIDE SEQUENCE [LARGE SCALE GENOMIC DNA]</scope>
    <source>
        <strain evidence="4 5">FSL H8-0485</strain>
    </source>
</reference>
<dbReference type="Gene3D" id="3.40.50.300">
    <property type="entry name" value="P-loop containing nucleotide triphosphate hydrolases"/>
    <property type="match status" value="2"/>
</dbReference>
<dbReference type="AlphaFoldDB" id="A0A1S9TPD9"/>
<dbReference type="Pfam" id="PF00005">
    <property type="entry name" value="ABC_tran"/>
    <property type="match status" value="2"/>
</dbReference>
<dbReference type="InterPro" id="IPR017871">
    <property type="entry name" value="ABC_transporter-like_CS"/>
</dbReference>